<keyword evidence="7" id="KW-0132">Cell division</keyword>
<keyword evidence="13" id="KW-0131">Cell cycle</keyword>
<dbReference type="InterPro" id="IPR016024">
    <property type="entry name" value="ARM-type_fold"/>
</dbReference>
<feature type="compositionally biased region" description="Polar residues" evidence="16">
    <location>
        <begin position="2423"/>
        <end position="2437"/>
    </location>
</feature>
<feature type="region of interest" description="Disordered" evidence="16">
    <location>
        <begin position="590"/>
        <end position="653"/>
    </location>
</feature>
<evidence type="ECO:0000256" key="12">
    <source>
        <dbReference type="ARBA" id="ARBA00023212"/>
    </source>
</evidence>
<comment type="caution">
    <text evidence="18">The sequence shown here is derived from an EMBL/GenBank/DDBJ whole genome shotgun (WGS) entry which is preliminary data.</text>
</comment>
<dbReference type="InterPro" id="IPR024395">
    <property type="entry name" value="CLASP_N_dom"/>
</dbReference>
<dbReference type="SUPFAM" id="SSF53474">
    <property type="entry name" value="alpha/beta-Hydrolases"/>
    <property type="match status" value="1"/>
</dbReference>
<feature type="compositionally biased region" description="Low complexity" evidence="16">
    <location>
        <begin position="2438"/>
        <end position="2457"/>
    </location>
</feature>
<dbReference type="SMART" id="SM01349">
    <property type="entry name" value="TOG"/>
    <property type="match status" value="5"/>
</dbReference>
<dbReference type="Gene3D" id="3.40.50.1820">
    <property type="entry name" value="alpha/beta hydrolase"/>
    <property type="match status" value="1"/>
</dbReference>
<dbReference type="OrthoDB" id="205662at2759"/>
<dbReference type="GO" id="GO:1990498">
    <property type="term" value="C:mitotic spindle microtubule"/>
    <property type="evidence" value="ECO:0007669"/>
    <property type="project" value="UniProtKB-ARBA"/>
</dbReference>
<dbReference type="FunFam" id="1.25.10.10:FF:000068">
    <property type="entry name" value="cytoskeleton-associated protein 5 isoform X1"/>
    <property type="match status" value="1"/>
</dbReference>
<evidence type="ECO:0000256" key="1">
    <source>
        <dbReference type="ARBA" id="ARBA00004300"/>
    </source>
</evidence>
<dbReference type="GO" id="GO:1990571">
    <property type="term" value="P:meiotic centromere clustering"/>
    <property type="evidence" value="ECO:0007669"/>
    <property type="project" value="UniProtKB-ARBA"/>
</dbReference>
<dbReference type="GO" id="GO:0051315">
    <property type="term" value="P:attachment of mitotic spindle microtubules to kinetochore"/>
    <property type="evidence" value="ECO:0007669"/>
    <property type="project" value="UniProtKB-ARBA"/>
</dbReference>
<dbReference type="GO" id="GO:0051301">
    <property type="term" value="P:cell division"/>
    <property type="evidence" value="ECO:0007669"/>
    <property type="project" value="UniProtKB-KW"/>
</dbReference>
<evidence type="ECO:0000313" key="18">
    <source>
        <dbReference type="EMBL" id="TIA93319.1"/>
    </source>
</evidence>
<dbReference type="GO" id="GO:0044732">
    <property type="term" value="C:mitotic spindle pole body"/>
    <property type="evidence" value="ECO:0007669"/>
    <property type="project" value="UniProtKB-ARBA"/>
</dbReference>
<dbReference type="GO" id="GO:0099070">
    <property type="term" value="C:static microtubule bundle"/>
    <property type="evidence" value="ECO:0007669"/>
    <property type="project" value="UniProtKB-ARBA"/>
</dbReference>
<proteinExistence type="inferred from homology"/>
<feature type="region of interest" description="Disordered" evidence="16">
    <location>
        <begin position="881"/>
        <end position="988"/>
    </location>
</feature>
<feature type="region of interest" description="Disordered" evidence="16">
    <location>
        <begin position="2414"/>
        <end position="2472"/>
    </location>
</feature>
<dbReference type="Pfam" id="PF12348">
    <property type="entry name" value="CLASP_N"/>
    <property type="match status" value="1"/>
</dbReference>
<dbReference type="GO" id="GO:0000922">
    <property type="term" value="C:spindle pole"/>
    <property type="evidence" value="ECO:0007669"/>
    <property type="project" value="UniProtKB-SubCell"/>
</dbReference>
<keyword evidence="12" id="KW-0206">Cytoskeleton</keyword>
<feature type="compositionally biased region" description="Acidic residues" evidence="16">
    <location>
        <begin position="622"/>
        <end position="637"/>
    </location>
</feature>
<dbReference type="Pfam" id="PF21041">
    <property type="entry name" value="XMAP215_CLASP_TOG"/>
    <property type="match status" value="2"/>
</dbReference>
<dbReference type="EMBL" id="SPNW01000002">
    <property type="protein sequence ID" value="TIA93319.1"/>
    <property type="molecule type" value="Genomic_DNA"/>
</dbReference>
<feature type="compositionally biased region" description="Low complexity" evidence="16">
    <location>
        <begin position="1490"/>
        <end position="1508"/>
    </location>
</feature>
<dbReference type="InterPro" id="IPR011989">
    <property type="entry name" value="ARM-like"/>
</dbReference>
<dbReference type="InterPro" id="IPR048491">
    <property type="entry name" value="XMAP215_CLASP_TOG"/>
</dbReference>
<dbReference type="FunFam" id="1.25.10.10:FF:000019">
    <property type="entry name" value="Cytoskeleton-associated protein 5"/>
    <property type="match status" value="1"/>
</dbReference>
<feature type="domain" description="TOG" evidence="17">
    <location>
        <begin position="1256"/>
        <end position="1492"/>
    </location>
</feature>
<sequence>MATSRRSTLRCLIPARRIESITGDTPSHSETALPGDTTSIVVNFRGCADSKIDSPLLYSGGQTNDLRCAMLYIQNEYPSATYIGLGFSLGANVMAKYVGEQGDKCPLKAAVVIGNPWDLLKGSDELERTYLGNYLYSRAMAKNLRKLVNLHRDSLKDTNADDLTRLDALRWPRLKDFDNTITRKLGGHPPHFPFPSAEAYYTWASSSAYLYNVKIPMLGLNAEDDPIVLKAAWPEPADEYKTSPSNLYQCKANPLVHIYHTKHGGHLAWFEGGHPFCSFKKGPQYSDPYPPPRRWFAKPVARIIEQCFTDQIPAAPGAHIKPVRSQHPEIEWQTPDPEYAQYVGYTLKAKDEVIHGAEIEREMDGQPPPEEDFSQIPLTERVKHSSWKARLNAYTELIDHFKKSASDDDPLFKPWLNDADTLKKFVTDTNAAAQDKGIEAVTELLRQSGQNAASLSAEISKATIEKGFNASRPATKLKAIELCLSFVEVEGTADTANVIESLAAKQPKLVATCVTALKEIVSQFGFKPITNTKPLLKSLTKIFGHSDKTVRSEGTLLAQSIYTYLGQSLFPMLEELKPVQVKELKESFEKLDGEGKGAGTGKPSRLTRQAQAEAEAANAGGEDGEAGDEANGDEDGGVDLGFDPNEDKPPVDVIKTLNPEFYTMIESKKWQERKEVIDQLLETLNTAAKLEPSSDYSDLINALAKRISELNINVVIGAAQALEKLGRGLPAPTFAGFKNTISKPLFERLKERKATVTDALGGALDAMFAATGFSDFMDDITTYAKHKNPQVKQGTLQFLVRALRNTKVAPTQSEQKEIGAVCTATLEDSFEPVRAASAESLGTLMKIVGERAMNPIIEGLDGQRKSKVMEFYEKAEVKAKPGFKPKAPPAAAPKAAPPKPAAAPIKRPTVPKPAASQPPPTDGFDEPAKPPSPVKPPARGPPARLLNKKPAAAPASAAPAAKPAPAPASSASTSKPKSTGGVAPSEQPKFTMSAEDAEAKAAEVIPETLVKQLSDSNWKERLQGIEDLHKWCIDEQSHQQLSCEVLFRFLSKKPGWTEKNFQVSAKQFALLGALAENAGSFNRACASLAVGPLVEKLGDMKLKKPAGDALIVFSEKTSHQFVLSQGYEAMTKIKAPKAQADAMLFVQQLLNEFGIAGLSLKDLIEFLKTGLKSANAMVRTNATKTLVTLKMFVGSDVRGFLDDLNPQLLTTIDSEFAKVDGQEPPEPTRSCADAAKPAAGGSSKGAAAGGGDAMDDLFPRQNLNKLIPSGTVAGSKSDAWKTRKEALEGLLGVLEVKQNSRLQPEMNADLANALKGRLGDQNKIVQGLALNIIQKIALGMGKPFEKYVKALVPGVAGVASDQKANVRATAIATLDAMATACEGVDALVSSLGVALESPNPTLRSNVLEWLNVFLSEKIPPSASTDLAPLASPVVSSLEDRNGDVRKNAQALLPLVITSAGFDLVESKADKLKPAAKNSVMPILHAARGAAKPAAAPAPAPAASRQAQPEPAPAPSRPKVPGALRPPAAAGAAGPGTPVKAKPTSIAPPAAGTSSIRPPGGLRSRFGALSKSTAASAQNEDESGFEVKTKVPAKKPSTSSMASTSTAHASAAQTAYPFNSSDLMSKRQRAVKDGSARFALGGEGGVRPDQVDYLEHQTHPYLSAQLHGLLFSTDHHAENDYLAGLALIGEAVQDALGESDKFGLGVEKSRQFILANVDIILKYVTLRLFDNNTSILLRTLEVIESTLKVVDEVNAQLTDYEANAFLPTLIIKSGDSKEPVRVRIRSILKLLGRSYPPSKVFNLLIDHGTTCKNSRARSESIDELGSIINRHGMGVLSSSKALKTIGASLSDRDSAVRNAVLNTLVEVYKLVGEQVWSMVGELQPKEKSMLEERLKRQPERGGSVSGKSSTAGSRIAQRPSSALSKISQPSTFRAESPARPDSRSSSRASSRTINRPQSPAVESPRKGIPTSKIGVARSIRPPSQLGRTSALPQPSSGLPQPSAASALPQPSSSASSQAGKDTASMASRPTSLTSNKSAYSSLSNLNSEPPTDPIAGILSNEPERSVDSLKVIQRKLESPTDELVRQADRLVTNITTQMFNTFEALREEMVPNVFRLAKHLIQTLNATVDSPTIAATLSSDSIRLLLEELTTRLLQTADSPSLKDLSRFINMLLLRLFTHGDLTAIFSALFDLLSAATINLHDMKVRNESAEAKLPELVLKCVWKTARNVKDDLQAERLDASVLLYTLEQFLQKIPPAEWRSRATDEIALGDMPLRTVKTIIQSLVSVFDDRVYEKLDLVSNPEDSIVYTYLYRLLNRGPPGGEGSVGLGIKNVPSMSSGASKLGESQTSDEDYEVNERLRKIFDKISESTTNKEGIADLYVFQKEHPEKQPRIEKQLESLGDVFKSYITRVMHRHAQEDAERASVTSPTAPQSAQLSEASAAPQSPVPRSRSSVASSQNENRTSLDEKNLNRISSLFGSKPQSLYTPEGDAPTVFSQTEIYRKHDENEEAF</sequence>
<evidence type="ECO:0000256" key="7">
    <source>
        <dbReference type="ARBA" id="ARBA00022618"/>
    </source>
</evidence>
<evidence type="ECO:0000256" key="14">
    <source>
        <dbReference type="ARBA" id="ARBA00023328"/>
    </source>
</evidence>
<accession>A0A4T0FWV8</accession>
<keyword evidence="6" id="KW-0963">Cytoplasm</keyword>
<reference evidence="18 19" key="1">
    <citation type="submission" date="2019-03" db="EMBL/GenBank/DDBJ databases">
        <title>Sequencing 23 genomes of Wallemia ichthyophaga.</title>
        <authorList>
            <person name="Gostincar C."/>
        </authorList>
    </citation>
    <scope>NUCLEOTIDE SEQUENCE [LARGE SCALE GENOMIC DNA]</scope>
    <source>
        <strain evidence="18 19">EXF-5753</strain>
    </source>
</reference>
<feature type="domain" description="TOG" evidence="17">
    <location>
        <begin position="646"/>
        <end position="881"/>
    </location>
</feature>
<dbReference type="InterPro" id="IPR045110">
    <property type="entry name" value="XMAP215"/>
</dbReference>
<dbReference type="GO" id="GO:0000776">
    <property type="term" value="C:kinetochore"/>
    <property type="evidence" value="ECO:0007669"/>
    <property type="project" value="UniProtKB-KW"/>
</dbReference>
<dbReference type="Gene3D" id="1.25.10.10">
    <property type="entry name" value="Leucine-rich Repeat Variant"/>
    <property type="match status" value="5"/>
</dbReference>
<evidence type="ECO:0000256" key="16">
    <source>
        <dbReference type="SAM" id="MobiDB-lite"/>
    </source>
</evidence>
<evidence type="ECO:0000256" key="9">
    <source>
        <dbReference type="ARBA" id="ARBA00022737"/>
    </source>
</evidence>
<feature type="compositionally biased region" description="Polar residues" evidence="16">
    <location>
        <begin position="1904"/>
        <end position="1930"/>
    </location>
</feature>
<dbReference type="InterPro" id="IPR034085">
    <property type="entry name" value="TOG"/>
</dbReference>
<feature type="compositionally biased region" description="Polar residues" evidence="16">
    <location>
        <begin position="2023"/>
        <end position="2048"/>
    </location>
</feature>
<evidence type="ECO:0000256" key="13">
    <source>
        <dbReference type="ARBA" id="ARBA00023306"/>
    </source>
</evidence>
<feature type="domain" description="TOG" evidence="17">
    <location>
        <begin position="1651"/>
        <end position="1902"/>
    </location>
</feature>
<evidence type="ECO:0000313" key="19">
    <source>
        <dbReference type="Proteomes" id="UP000310189"/>
    </source>
</evidence>
<feature type="region of interest" description="Disordered" evidence="16">
    <location>
        <begin position="1490"/>
        <end position="1605"/>
    </location>
</feature>
<dbReference type="FunFam" id="1.25.10.10:FF:000050">
    <property type="entry name" value="Cytoskeleton-associated protein 5 isoform X1"/>
    <property type="match status" value="1"/>
</dbReference>
<evidence type="ECO:0000256" key="15">
    <source>
        <dbReference type="ARBA" id="ARBA00025722"/>
    </source>
</evidence>
<feature type="compositionally biased region" description="Low complexity" evidence="16">
    <location>
        <begin position="941"/>
        <end position="979"/>
    </location>
</feature>
<evidence type="ECO:0000256" key="11">
    <source>
        <dbReference type="ARBA" id="ARBA00022838"/>
    </source>
</evidence>
<feature type="compositionally biased region" description="Low complexity" evidence="16">
    <location>
        <begin position="1988"/>
        <end position="2018"/>
    </location>
</feature>
<keyword evidence="5" id="KW-0158">Chromosome</keyword>
<keyword evidence="8" id="KW-0493">Microtubule</keyword>
<evidence type="ECO:0000256" key="4">
    <source>
        <dbReference type="ARBA" id="ARBA00009549"/>
    </source>
</evidence>
<evidence type="ECO:0000256" key="3">
    <source>
        <dbReference type="ARBA" id="ARBA00004647"/>
    </source>
</evidence>
<dbReference type="PANTHER" id="PTHR12609">
    <property type="entry name" value="MICROTUBULE ASSOCIATED PROTEIN XMAP215"/>
    <property type="match status" value="1"/>
</dbReference>
<organism evidence="18 19">
    <name type="scientific">Wallemia hederae</name>
    <dbReference type="NCBI Taxonomy" id="1540922"/>
    <lineage>
        <taxon>Eukaryota</taxon>
        <taxon>Fungi</taxon>
        <taxon>Dikarya</taxon>
        <taxon>Basidiomycota</taxon>
        <taxon>Wallemiomycotina</taxon>
        <taxon>Wallemiomycetes</taxon>
        <taxon>Wallemiales</taxon>
        <taxon>Wallemiaceae</taxon>
        <taxon>Wallemia</taxon>
    </lineage>
</organism>
<name>A0A4T0FWV8_9BASI</name>
<dbReference type="Proteomes" id="UP000310189">
    <property type="component" value="Unassembled WGS sequence"/>
</dbReference>
<keyword evidence="9" id="KW-0677">Repeat</keyword>
<evidence type="ECO:0000256" key="8">
    <source>
        <dbReference type="ARBA" id="ARBA00022701"/>
    </source>
</evidence>
<comment type="similarity">
    <text evidence="4">Belongs to the CLASP family.</text>
</comment>
<gene>
    <name evidence="18" type="ORF">E3P99_00183</name>
</gene>
<feature type="region of interest" description="Disordered" evidence="16">
    <location>
        <begin position="1890"/>
        <end position="2059"/>
    </location>
</feature>
<feature type="region of interest" description="Disordered" evidence="16">
    <location>
        <begin position="1219"/>
        <end position="1251"/>
    </location>
</feature>
<evidence type="ECO:0000256" key="2">
    <source>
        <dbReference type="ARBA" id="ARBA00004629"/>
    </source>
</evidence>
<dbReference type="GO" id="GO:0030951">
    <property type="term" value="P:establishment or maintenance of microtubule cytoskeleton polarity"/>
    <property type="evidence" value="ECO:0007669"/>
    <property type="project" value="InterPro"/>
</dbReference>
<dbReference type="GO" id="GO:0061863">
    <property type="term" value="F:microtubule plus end polymerase"/>
    <property type="evidence" value="ECO:0007669"/>
    <property type="project" value="InterPro"/>
</dbReference>
<feature type="compositionally biased region" description="Low complexity" evidence="16">
    <location>
        <begin position="1596"/>
        <end position="1605"/>
    </location>
</feature>
<feature type="domain" description="TOG" evidence="17">
    <location>
        <begin position="363"/>
        <end position="597"/>
    </location>
</feature>
<evidence type="ECO:0000256" key="10">
    <source>
        <dbReference type="ARBA" id="ARBA00022776"/>
    </source>
</evidence>
<dbReference type="GO" id="GO:0000022">
    <property type="term" value="P:mitotic spindle elongation"/>
    <property type="evidence" value="ECO:0007669"/>
    <property type="project" value="UniProtKB-ARBA"/>
</dbReference>
<comment type="subcellular location">
    <subcellularLocation>
        <location evidence="2">Chromosome</location>
        <location evidence="2">Centromere</location>
        <location evidence="2">Kinetochore</location>
    </subcellularLocation>
    <subcellularLocation>
        <location evidence="1">Cytoplasm</location>
        <location evidence="1">Cytoskeleton</location>
        <location evidence="1">Microtubule organizing center</location>
        <location evidence="1">Centrosome</location>
    </subcellularLocation>
    <subcellularLocation>
        <location evidence="3">Cytoplasm</location>
        <location evidence="3">Cytoskeleton</location>
        <location evidence="3">Spindle pole</location>
    </subcellularLocation>
</comment>
<dbReference type="GO" id="GO:0051010">
    <property type="term" value="F:microtubule plus-end binding"/>
    <property type="evidence" value="ECO:0007669"/>
    <property type="project" value="InterPro"/>
</dbReference>
<keyword evidence="14" id="KW-0137">Centromere</keyword>
<keyword evidence="10" id="KW-0498">Mitosis</keyword>
<feature type="domain" description="TOG" evidence="17">
    <location>
        <begin position="991"/>
        <end position="1225"/>
    </location>
</feature>
<dbReference type="GO" id="GO:0046785">
    <property type="term" value="P:microtubule polymerization"/>
    <property type="evidence" value="ECO:0007669"/>
    <property type="project" value="InterPro"/>
</dbReference>
<feature type="compositionally biased region" description="Low complexity" evidence="16">
    <location>
        <begin position="1518"/>
        <end position="1535"/>
    </location>
</feature>
<evidence type="ECO:0000259" key="17">
    <source>
        <dbReference type="SMART" id="SM01349"/>
    </source>
</evidence>
<dbReference type="InterPro" id="IPR029058">
    <property type="entry name" value="AB_hydrolase_fold"/>
</dbReference>
<keyword evidence="19" id="KW-1185">Reference proteome</keyword>
<feature type="compositionally biased region" description="Pro residues" evidence="16">
    <location>
        <begin position="929"/>
        <end position="940"/>
    </location>
</feature>
<feature type="compositionally biased region" description="Pro residues" evidence="16">
    <location>
        <begin position="886"/>
        <end position="901"/>
    </location>
</feature>
<dbReference type="GO" id="GO:0005881">
    <property type="term" value="C:cytoplasmic microtubule"/>
    <property type="evidence" value="ECO:0007669"/>
    <property type="project" value="UniProtKB-ARBA"/>
</dbReference>
<protein>
    <recommendedName>
        <fullName evidence="17">TOG domain-containing protein</fullName>
    </recommendedName>
</protein>
<comment type="similarity">
    <text evidence="15">Belongs to the TOG/XMAP215 family.</text>
</comment>
<evidence type="ECO:0000256" key="5">
    <source>
        <dbReference type="ARBA" id="ARBA00022454"/>
    </source>
</evidence>
<dbReference type="SUPFAM" id="SSF48371">
    <property type="entry name" value="ARM repeat"/>
    <property type="match status" value="2"/>
</dbReference>
<feature type="compositionally biased region" description="Low complexity" evidence="16">
    <location>
        <begin position="1232"/>
        <end position="1246"/>
    </location>
</feature>
<keyword evidence="11" id="KW-0995">Kinetochore</keyword>
<evidence type="ECO:0000256" key="6">
    <source>
        <dbReference type="ARBA" id="ARBA00022490"/>
    </source>
</evidence>